<evidence type="ECO:0000313" key="6">
    <source>
        <dbReference type="Proteomes" id="UP000501053"/>
    </source>
</evidence>
<dbReference type="Proteomes" id="UP000501053">
    <property type="component" value="Chromosome"/>
</dbReference>
<reference evidence="2 7" key="2">
    <citation type="submission" date="2020-02" db="EMBL/GenBank/DDBJ databases">
        <title>Complete Genome Sequence of Halomonas meridiana strain BAA-801, Isolated from Deep Sea Thermal Vent.</title>
        <authorList>
            <person name="Takahashi Y."/>
            <person name="Takahashi H."/>
            <person name="Galipon J."/>
            <person name="Arakawa K."/>
        </authorList>
    </citation>
    <scope>NUCLEOTIDE SEQUENCE [LARGE SCALE GENOMIC DNA]</scope>
    <source>
        <strain evidence="2 7">Slthf1</strain>
    </source>
</reference>
<feature type="chain" id="PRO_5044541916" description="DUF4019 domain-containing protein" evidence="1">
    <location>
        <begin position="23"/>
        <end position="136"/>
    </location>
</feature>
<proteinExistence type="predicted"/>
<dbReference type="AlphaFoldDB" id="A0A0D7UUI1"/>
<evidence type="ECO:0000313" key="7">
    <source>
        <dbReference type="Proteomes" id="UP000503197"/>
    </source>
</evidence>
<dbReference type="InterPro" id="IPR025091">
    <property type="entry name" value="DUF4019"/>
</dbReference>
<organism evidence="2 7">
    <name type="scientific">Vreelandella aquamarina</name>
    <dbReference type="NCBI Taxonomy" id="77097"/>
    <lineage>
        <taxon>Bacteria</taxon>
        <taxon>Pseudomonadati</taxon>
        <taxon>Pseudomonadota</taxon>
        <taxon>Gammaproteobacteria</taxon>
        <taxon>Oceanospirillales</taxon>
        <taxon>Halomonadaceae</taxon>
        <taxon>Vreelandella</taxon>
    </lineage>
</organism>
<feature type="signal peptide" evidence="1">
    <location>
        <begin position="1"/>
        <end position="22"/>
    </location>
</feature>
<dbReference type="EMBL" id="AP022869">
    <property type="protein sequence ID" value="BCB69864.1"/>
    <property type="molecule type" value="Genomic_DNA"/>
</dbReference>
<evidence type="ECO:0000313" key="5">
    <source>
        <dbReference type="Proteomes" id="UP000199493"/>
    </source>
</evidence>
<evidence type="ECO:0008006" key="8">
    <source>
        <dbReference type="Google" id="ProtNLM"/>
    </source>
</evidence>
<dbReference type="Pfam" id="PF13211">
    <property type="entry name" value="DUF4019"/>
    <property type="match status" value="1"/>
</dbReference>
<name>A0A0D7UUI1_9GAMM</name>
<sequence>MLKPFALILSALLLAMTSYVQASTTEAAEAAALAWLEAIDQGEYEQAWEKSSPLLKTPLSPTMLQRVVTLARNDLGSVESRRRIRMSQYTSMPGAPRNDYKEFAFKTQFTNNQRVVEVVTPHLEEGTWRVSGYYVQ</sequence>
<evidence type="ECO:0000313" key="4">
    <source>
        <dbReference type="EMBL" id="SEO43234.1"/>
    </source>
</evidence>
<gene>
    <name evidence="3" type="ORF">HMEPL2_02150</name>
    <name evidence="2" type="ORF">HMSLTHF_13650</name>
    <name evidence="4" type="ORF">SAMN04490369_10916</name>
</gene>
<dbReference type="Gene3D" id="3.10.450.590">
    <property type="match status" value="1"/>
</dbReference>
<evidence type="ECO:0000256" key="1">
    <source>
        <dbReference type="SAM" id="SignalP"/>
    </source>
</evidence>
<dbReference type="Proteomes" id="UP000503197">
    <property type="component" value="Chromosome"/>
</dbReference>
<dbReference type="EMBL" id="AP022821">
    <property type="protein sequence ID" value="BCA91590.1"/>
    <property type="molecule type" value="Genomic_DNA"/>
</dbReference>
<protein>
    <recommendedName>
        <fullName evidence="8">DUF4019 domain-containing protein</fullName>
    </recommendedName>
</protein>
<reference evidence="4 5" key="1">
    <citation type="submission" date="2016-10" db="EMBL/GenBank/DDBJ databases">
        <authorList>
            <person name="de Groot N.N."/>
        </authorList>
    </citation>
    <scope>NUCLEOTIDE SEQUENCE [LARGE SCALE GENOMIC DNA]</scope>
    <source>
        <strain evidence="4 5">558</strain>
    </source>
</reference>
<accession>A0A1H8PNH6</accession>
<accession>A0A0D7UUI1</accession>
<dbReference type="EMBL" id="FODB01000091">
    <property type="protein sequence ID" value="SEO43234.1"/>
    <property type="molecule type" value="Genomic_DNA"/>
</dbReference>
<evidence type="ECO:0000313" key="2">
    <source>
        <dbReference type="EMBL" id="BCA91590.1"/>
    </source>
</evidence>
<dbReference type="STRING" id="77097.SAMN04490369_10916"/>
<dbReference type="OrthoDB" id="21915at2"/>
<evidence type="ECO:0000313" key="3">
    <source>
        <dbReference type="EMBL" id="BCB69864.1"/>
    </source>
</evidence>
<keyword evidence="1" id="KW-0732">Signal</keyword>
<keyword evidence="6" id="KW-1185">Reference proteome</keyword>
<reference evidence="3 6" key="3">
    <citation type="submission" date="2020-03" db="EMBL/GenBank/DDBJ databases">
        <title>Complete Genome Sequence of Halomonas meridiana strain Eplume2, isolated from hydrothermal-plume in the north east Pacific Ocean.</title>
        <authorList>
            <person name="Kurihara Y."/>
            <person name="Kawai S."/>
            <person name="Sakai A."/>
            <person name="Galipon J."/>
            <person name="Arakawa K."/>
        </authorList>
    </citation>
    <scope>NUCLEOTIDE SEQUENCE [LARGE SCALE GENOMIC DNA]</scope>
    <source>
        <strain evidence="3 6">Eplume2</strain>
    </source>
</reference>
<dbReference type="Proteomes" id="UP000199493">
    <property type="component" value="Unassembled WGS sequence"/>
</dbReference>
<dbReference type="RefSeq" id="WP_044630399.1">
    <property type="nucleotide sequence ID" value="NZ_AP022821.1"/>
</dbReference>